<comment type="similarity">
    <text evidence="1">Belongs to the YggT family.</text>
</comment>
<organism evidence="3 4">
    <name type="scientific">Lapidilactobacillus achengensis</name>
    <dbReference type="NCBI Taxonomy" id="2486000"/>
    <lineage>
        <taxon>Bacteria</taxon>
        <taxon>Bacillati</taxon>
        <taxon>Bacillota</taxon>
        <taxon>Bacilli</taxon>
        <taxon>Lactobacillales</taxon>
        <taxon>Lactobacillaceae</taxon>
        <taxon>Lapidilactobacillus</taxon>
    </lineage>
</organism>
<dbReference type="RefSeq" id="WP_125599249.1">
    <property type="nucleotide sequence ID" value="NZ_JBHSSM010000029.1"/>
</dbReference>
<keyword evidence="2" id="KW-1133">Transmembrane helix</keyword>
<keyword evidence="2" id="KW-0472">Membrane</keyword>
<dbReference type="EMBL" id="JBHSSM010000029">
    <property type="protein sequence ID" value="MFC6316328.1"/>
    <property type="molecule type" value="Genomic_DNA"/>
</dbReference>
<protein>
    <submittedName>
        <fullName evidence="3">YggT family protein</fullName>
    </submittedName>
</protein>
<name>A0ABW1USS2_9LACO</name>
<accession>A0ABW1USS2</accession>
<dbReference type="PANTHER" id="PTHR33219:SF14">
    <property type="entry name" value="PROTEIN COFACTOR ASSEMBLY OF COMPLEX C SUBUNIT B CCB3, CHLOROPLASTIC-RELATED"/>
    <property type="match status" value="1"/>
</dbReference>
<keyword evidence="2" id="KW-0812">Transmembrane</keyword>
<gene>
    <name evidence="3" type="ORF">ACFQHW_12215</name>
</gene>
<dbReference type="Pfam" id="PF02325">
    <property type="entry name" value="CCB3_YggT"/>
    <property type="match status" value="1"/>
</dbReference>
<dbReference type="InterPro" id="IPR003425">
    <property type="entry name" value="CCB3/YggT"/>
</dbReference>
<feature type="transmembrane region" description="Helical" evidence="2">
    <location>
        <begin position="65"/>
        <end position="83"/>
    </location>
</feature>
<evidence type="ECO:0000256" key="2">
    <source>
        <dbReference type="SAM" id="Phobius"/>
    </source>
</evidence>
<sequence>MTTFIMGLFSLIRILLDVYSGAIVIYALMSWVPNARSTRFGQLLAWLVEPLLGAIERILPSIFGLSFAPILGILIITGLQWAFGRLGNMILMLL</sequence>
<comment type="caution">
    <text evidence="3">The sequence shown here is derived from an EMBL/GenBank/DDBJ whole genome shotgun (WGS) entry which is preliminary data.</text>
</comment>
<evidence type="ECO:0000313" key="4">
    <source>
        <dbReference type="Proteomes" id="UP001596310"/>
    </source>
</evidence>
<evidence type="ECO:0000256" key="1">
    <source>
        <dbReference type="ARBA" id="ARBA00010894"/>
    </source>
</evidence>
<dbReference type="PANTHER" id="PTHR33219">
    <property type="entry name" value="YLMG HOMOLOG PROTEIN 2, CHLOROPLASTIC"/>
    <property type="match status" value="1"/>
</dbReference>
<proteinExistence type="inferred from homology"/>
<feature type="transmembrane region" description="Helical" evidence="2">
    <location>
        <begin position="6"/>
        <end position="28"/>
    </location>
</feature>
<keyword evidence="4" id="KW-1185">Reference proteome</keyword>
<evidence type="ECO:0000313" key="3">
    <source>
        <dbReference type="EMBL" id="MFC6316328.1"/>
    </source>
</evidence>
<reference evidence="4" key="1">
    <citation type="journal article" date="2019" name="Int. J. Syst. Evol. Microbiol.">
        <title>The Global Catalogue of Microorganisms (GCM) 10K type strain sequencing project: providing services to taxonomists for standard genome sequencing and annotation.</title>
        <authorList>
            <consortium name="The Broad Institute Genomics Platform"/>
            <consortium name="The Broad Institute Genome Sequencing Center for Infectious Disease"/>
            <person name="Wu L."/>
            <person name="Ma J."/>
        </authorList>
    </citation>
    <scope>NUCLEOTIDE SEQUENCE [LARGE SCALE GENOMIC DNA]</scope>
    <source>
        <strain evidence="4">CCM 8897</strain>
    </source>
</reference>
<dbReference type="Proteomes" id="UP001596310">
    <property type="component" value="Unassembled WGS sequence"/>
</dbReference>